<evidence type="ECO:0000313" key="1">
    <source>
        <dbReference type="EMBL" id="ALY07597.1"/>
    </source>
</evidence>
<gene>
    <name evidence="1" type="ORF">2AV2_145</name>
</gene>
<dbReference type="EMBL" id="KU230356">
    <property type="protein sequence ID" value="ALY07597.1"/>
    <property type="molecule type" value="Genomic_DNA"/>
</dbReference>
<reference evidence="2" key="1">
    <citation type="submission" date="2015-12" db="EMBL/GenBank/DDBJ databases">
        <authorList>
            <person name="Sencilo A."/>
            <person name="Bamford D.H."/>
            <person name="Roine E."/>
        </authorList>
    </citation>
    <scope>NUCLEOTIDE SEQUENCE [LARGE SCALE GENOMIC DNA]</scope>
</reference>
<keyword evidence="2" id="KW-1185">Reference proteome</keyword>
<sequence>MIYSTHRLIFKLLLPLVYHLFCCSGYGSRQTGDIFLHIYGKFSIERLDISINRHSNTQDLLKDCETYHLRLVTYFYSNPIFLRLP</sequence>
<dbReference type="Proteomes" id="UP000225722">
    <property type="component" value="Segment"/>
</dbReference>
<evidence type="ECO:0000313" key="2">
    <source>
        <dbReference type="Proteomes" id="UP000225722"/>
    </source>
</evidence>
<proteinExistence type="predicted"/>
<name>A0A1L2BX34_9CAUD</name>
<protein>
    <submittedName>
        <fullName evidence="1">Uncharacterized protein</fullName>
    </submittedName>
</protein>
<organism evidence="1 2">
    <name type="scientific">Nodularia phage vB_NpeS-2AV2</name>
    <dbReference type="NCBI Taxonomy" id="1777122"/>
    <lineage>
        <taxon>Viruses</taxon>
        <taxon>Duplodnaviria</taxon>
        <taxon>Heunggongvirae</taxon>
        <taxon>Uroviricota</taxon>
        <taxon>Caudoviricetes</taxon>
        <taxon>Ravarandavirus</taxon>
        <taxon>Ravarandavirus rv2AV2</taxon>
    </lineage>
</organism>
<accession>A0A1L2BX34</accession>